<evidence type="ECO:0000313" key="1">
    <source>
        <dbReference type="EMBL" id="MET1755524.1"/>
    </source>
</evidence>
<dbReference type="RefSeq" id="WP_353983977.1">
    <property type="nucleotide sequence ID" value="NZ_JBEWLY010000013.1"/>
</dbReference>
<keyword evidence="2" id="KW-1185">Reference proteome</keyword>
<name>A0ABV2D1J4_9SPHN</name>
<proteinExistence type="predicted"/>
<protein>
    <recommendedName>
        <fullName evidence="3">ASCH domain-containing protein</fullName>
    </recommendedName>
</protein>
<evidence type="ECO:0000313" key="2">
    <source>
        <dbReference type="Proteomes" id="UP001548713"/>
    </source>
</evidence>
<evidence type="ECO:0008006" key="3">
    <source>
        <dbReference type="Google" id="ProtNLM"/>
    </source>
</evidence>
<dbReference type="EMBL" id="JBEWLY010000013">
    <property type="protein sequence ID" value="MET1755524.1"/>
    <property type="molecule type" value="Genomic_DNA"/>
</dbReference>
<accession>A0ABV2D1J4</accession>
<reference evidence="1 2" key="1">
    <citation type="submission" date="2024-07" db="EMBL/GenBank/DDBJ databases">
        <title>Novosphingobium kalidii RD2P27.</title>
        <authorList>
            <person name="Sun J.-Q."/>
        </authorList>
    </citation>
    <scope>NUCLEOTIDE SEQUENCE [LARGE SCALE GENOMIC DNA]</scope>
    <source>
        <strain evidence="1 2">RD2P27</strain>
    </source>
</reference>
<comment type="caution">
    <text evidence="1">The sequence shown here is derived from an EMBL/GenBank/DDBJ whole genome shotgun (WGS) entry which is preliminary data.</text>
</comment>
<gene>
    <name evidence="1" type="ORF">ABVV53_08635</name>
</gene>
<sequence length="153" mass="16983">MDQIPVRPANADDRSNAVILSFGAKWADPIKRGATTWVIRKRVPLVTKPEFVYFHVNAPVSAIIARGRVGTIERVSANFAAEHHQYLEMTKSDILSYVGDSPTIGLLKFESVEIAPKVATMSELIKMLEYFAPQSFSFVSRKALPIIDKACGF</sequence>
<organism evidence="1 2">
    <name type="scientific">Novosphingobium kalidii</name>
    <dbReference type="NCBI Taxonomy" id="3230299"/>
    <lineage>
        <taxon>Bacteria</taxon>
        <taxon>Pseudomonadati</taxon>
        <taxon>Pseudomonadota</taxon>
        <taxon>Alphaproteobacteria</taxon>
        <taxon>Sphingomonadales</taxon>
        <taxon>Sphingomonadaceae</taxon>
        <taxon>Novosphingobium</taxon>
    </lineage>
</organism>
<dbReference type="Proteomes" id="UP001548713">
    <property type="component" value="Unassembled WGS sequence"/>
</dbReference>